<comment type="caution">
    <text evidence="2">The sequence shown here is derived from an EMBL/GenBank/DDBJ whole genome shotgun (WGS) entry which is preliminary data.</text>
</comment>
<accession>A0AAV8Z679</accession>
<reference evidence="2" key="1">
    <citation type="journal article" date="2023" name="Insect Mol. Biol.">
        <title>Genome sequencing provides insights into the evolution of gene families encoding plant cell wall-degrading enzymes in longhorned beetles.</title>
        <authorList>
            <person name="Shin N.R."/>
            <person name="Okamura Y."/>
            <person name="Kirsch R."/>
            <person name="Pauchet Y."/>
        </authorList>
    </citation>
    <scope>NUCLEOTIDE SEQUENCE</scope>
    <source>
        <strain evidence="2">RBIC_L_NR</strain>
    </source>
</reference>
<feature type="compositionally biased region" description="Basic residues" evidence="1">
    <location>
        <begin position="255"/>
        <end position="275"/>
    </location>
</feature>
<sequence>NVKFEHEGIHRQARFGYGPLLGLLLANFLSNSAIAKYAPLGALRLSYEPTPWLSQNDPTYDSHSSYDPYNYWHPIKNPYGPPLPPPTSAAETTDAQHFHHHHHINPPPNQQQIVNINERPSAEIVIEDDDSDTDPQKVDANLENPHIVEPIAAESIISPIQVSIFSNNDTHITPKPKNPVKRGAPSRFARRNKNNSHKHRRYTTTPEYDYDSYEDFSTTSRYKPKRKTEPRRPIDSDEEGSEEYDYDLYDFTTKPYRKRRRTTSQPKRNKNKIRKNQQVVTTTVDDYDYDRAQPVTQIVFRQSEFTTTPSTMIINGTDDATSTTTTTTTTEATTNSTNTTGYGK</sequence>
<feature type="compositionally biased region" description="Low complexity" evidence="1">
    <location>
        <begin position="317"/>
        <end position="344"/>
    </location>
</feature>
<keyword evidence="3" id="KW-1185">Reference proteome</keyword>
<feature type="non-terminal residue" evidence="2">
    <location>
        <position position="1"/>
    </location>
</feature>
<feature type="region of interest" description="Disordered" evidence="1">
    <location>
        <begin position="81"/>
        <end position="112"/>
    </location>
</feature>
<protein>
    <submittedName>
        <fullName evidence="2">Uncharacterized protein</fullName>
    </submittedName>
</protein>
<feature type="compositionally biased region" description="Basic residues" evidence="1">
    <location>
        <begin position="188"/>
        <end position="202"/>
    </location>
</feature>
<feature type="compositionally biased region" description="Acidic residues" evidence="1">
    <location>
        <begin position="236"/>
        <end position="248"/>
    </location>
</feature>
<name>A0AAV8Z679_9CUCU</name>
<evidence type="ECO:0000256" key="1">
    <source>
        <dbReference type="SAM" id="MobiDB-lite"/>
    </source>
</evidence>
<gene>
    <name evidence="2" type="ORF">NQ314_006377</name>
</gene>
<evidence type="ECO:0000313" key="3">
    <source>
        <dbReference type="Proteomes" id="UP001162156"/>
    </source>
</evidence>
<dbReference type="AlphaFoldDB" id="A0AAV8Z679"/>
<dbReference type="EMBL" id="JANEYF010001717">
    <property type="protein sequence ID" value="KAJ8958761.1"/>
    <property type="molecule type" value="Genomic_DNA"/>
</dbReference>
<feature type="region of interest" description="Disordered" evidence="1">
    <location>
        <begin position="310"/>
        <end position="344"/>
    </location>
</feature>
<evidence type="ECO:0000313" key="2">
    <source>
        <dbReference type="EMBL" id="KAJ8958761.1"/>
    </source>
</evidence>
<proteinExistence type="predicted"/>
<dbReference type="Proteomes" id="UP001162156">
    <property type="component" value="Unassembled WGS sequence"/>
</dbReference>
<feature type="region of interest" description="Disordered" evidence="1">
    <location>
        <begin position="168"/>
        <end position="276"/>
    </location>
</feature>
<organism evidence="2 3">
    <name type="scientific">Rhamnusium bicolor</name>
    <dbReference type="NCBI Taxonomy" id="1586634"/>
    <lineage>
        <taxon>Eukaryota</taxon>
        <taxon>Metazoa</taxon>
        <taxon>Ecdysozoa</taxon>
        <taxon>Arthropoda</taxon>
        <taxon>Hexapoda</taxon>
        <taxon>Insecta</taxon>
        <taxon>Pterygota</taxon>
        <taxon>Neoptera</taxon>
        <taxon>Endopterygota</taxon>
        <taxon>Coleoptera</taxon>
        <taxon>Polyphaga</taxon>
        <taxon>Cucujiformia</taxon>
        <taxon>Chrysomeloidea</taxon>
        <taxon>Cerambycidae</taxon>
        <taxon>Lepturinae</taxon>
        <taxon>Rhagiini</taxon>
        <taxon>Rhamnusium</taxon>
    </lineage>
</organism>